<name>A0A4U5JAS3_9EURY</name>
<accession>A0A4U5JAS3</accession>
<feature type="transmembrane region" description="Helical" evidence="1">
    <location>
        <begin position="24"/>
        <end position="46"/>
    </location>
</feature>
<proteinExistence type="predicted"/>
<keyword evidence="1" id="KW-0472">Membrane</keyword>
<evidence type="ECO:0000313" key="2">
    <source>
        <dbReference type="EMBL" id="TKR25266.1"/>
    </source>
</evidence>
<organism evidence="2 3">
    <name type="scientific">Natronomonas salsuginis</name>
    <dbReference type="NCBI Taxonomy" id="2217661"/>
    <lineage>
        <taxon>Archaea</taxon>
        <taxon>Methanobacteriati</taxon>
        <taxon>Methanobacteriota</taxon>
        <taxon>Stenosarchaea group</taxon>
        <taxon>Halobacteria</taxon>
        <taxon>Halobacteriales</taxon>
        <taxon>Natronomonadaceae</taxon>
        <taxon>Natronomonas</taxon>
    </lineage>
</organism>
<keyword evidence="1" id="KW-0812">Transmembrane</keyword>
<reference evidence="2 3" key="1">
    <citation type="submission" date="2019-04" db="EMBL/GenBank/DDBJ databases">
        <title>Natronomonas sp. F20-122 a newhaloarchaeon isolated from a saline saltern of Isla Bacuta, Huelva, Spain.</title>
        <authorList>
            <person name="Duran-Viseras A."/>
            <person name="Sanchez-Porro C."/>
            <person name="Ventosa A."/>
        </authorList>
    </citation>
    <scope>NUCLEOTIDE SEQUENCE [LARGE SCALE GENOMIC DNA]</scope>
    <source>
        <strain evidence="2 3">F20-122</strain>
    </source>
</reference>
<dbReference type="Pfam" id="PF19545">
    <property type="entry name" value="DUF6069"/>
    <property type="match status" value="1"/>
</dbReference>
<sequence>MSTATERGRATGGASGVVLLRRGVAALALSLVINWLITFGAISAAVAPELNALQYGSVTFLTTVGVVGATLVYGVLARVSSNPDRMFTIVAAVVLVLSLIPDVTVIPNQPGGNLAAGGILGAMHVTTAVVCVVVLTGVRVRTATD</sequence>
<protein>
    <submittedName>
        <fullName evidence="2">Uncharacterized protein</fullName>
    </submittedName>
</protein>
<dbReference type="InterPro" id="IPR045713">
    <property type="entry name" value="DUF6069"/>
</dbReference>
<feature type="transmembrane region" description="Helical" evidence="1">
    <location>
        <begin position="118"/>
        <end position="138"/>
    </location>
</feature>
<evidence type="ECO:0000313" key="3">
    <source>
        <dbReference type="Proteomes" id="UP000308037"/>
    </source>
</evidence>
<gene>
    <name evidence="2" type="ORF">DM868_10900</name>
</gene>
<comment type="caution">
    <text evidence="2">The sequence shown here is derived from an EMBL/GenBank/DDBJ whole genome shotgun (WGS) entry which is preliminary data.</text>
</comment>
<dbReference type="EMBL" id="QKNX01000004">
    <property type="protein sequence ID" value="TKR25266.1"/>
    <property type="molecule type" value="Genomic_DNA"/>
</dbReference>
<dbReference type="Proteomes" id="UP000308037">
    <property type="component" value="Unassembled WGS sequence"/>
</dbReference>
<evidence type="ECO:0000256" key="1">
    <source>
        <dbReference type="SAM" id="Phobius"/>
    </source>
</evidence>
<feature type="transmembrane region" description="Helical" evidence="1">
    <location>
        <begin position="52"/>
        <end position="75"/>
    </location>
</feature>
<dbReference type="AlphaFoldDB" id="A0A4U5JAS3"/>
<dbReference type="RefSeq" id="WP_137276905.1">
    <property type="nucleotide sequence ID" value="NZ_QKNX01000004.1"/>
</dbReference>
<keyword evidence="1" id="KW-1133">Transmembrane helix</keyword>
<feature type="transmembrane region" description="Helical" evidence="1">
    <location>
        <begin position="87"/>
        <end position="106"/>
    </location>
</feature>
<keyword evidence="3" id="KW-1185">Reference proteome</keyword>